<name>A0A2S4LY91_9HYPH</name>
<evidence type="ECO:0008006" key="9">
    <source>
        <dbReference type="Google" id="ProtNLM"/>
    </source>
</evidence>
<feature type="transmembrane region" description="Helical" evidence="6">
    <location>
        <begin position="280"/>
        <end position="304"/>
    </location>
</feature>
<feature type="transmembrane region" description="Helical" evidence="6">
    <location>
        <begin position="238"/>
        <end position="260"/>
    </location>
</feature>
<dbReference type="GO" id="GO:0005886">
    <property type="term" value="C:plasma membrane"/>
    <property type="evidence" value="ECO:0007669"/>
    <property type="project" value="UniProtKB-SubCell"/>
</dbReference>
<dbReference type="AlphaFoldDB" id="A0A2S4LY91"/>
<evidence type="ECO:0000256" key="6">
    <source>
        <dbReference type="SAM" id="Phobius"/>
    </source>
</evidence>
<dbReference type="InterPro" id="IPR022791">
    <property type="entry name" value="L-PG_synthase/AglD"/>
</dbReference>
<accession>A0A2S4LY91</accession>
<evidence type="ECO:0000256" key="2">
    <source>
        <dbReference type="ARBA" id="ARBA00022475"/>
    </source>
</evidence>
<feature type="transmembrane region" description="Helical" evidence="6">
    <location>
        <begin position="204"/>
        <end position="226"/>
    </location>
</feature>
<dbReference type="Pfam" id="PF03706">
    <property type="entry name" value="LPG_synthase_TM"/>
    <property type="match status" value="1"/>
</dbReference>
<dbReference type="RefSeq" id="WP_103720614.1">
    <property type="nucleotide sequence ID" value="NZ_PQFZ01000019.1"/>
</dbReference>
<feature type="transmembrane region" description="Helical" evidence="6">
    <location>
        <begin position="36"/>
        <end position="59"/>
    </location>
</feature>
<comment type="caution">
    <text evidence="7">The sequence shown here is derived from an EMBL/GenBank/DDBJ whole genome shotgun (WGS) entry which is preliminary data.</text>
</comment>
<dbReference type="Proteomes" id="UP000236919">
    <property type="component" value="Unassembled WGS sequence"/>
</dbReference>
<feature type="transmembrane region" description="Helical" evidence="6">
    <location>
        <begin position="6"/>
        <end position="24"/>
    </location>
</feature>
<evidence type="ECO:0000256" key="3">
    <source>
        <dbReference type="ARBA" id="ARBA00022692"/>
    </source>
</evidence>
<reference evidence="7 8" key="1">
    <citation type="submission" date="2018-01" db="EMBL/GenBank/DDBJ databases">
        <title>Genomic Encyclopedia of Type Strains, Phase III (KMG-III): the genomes of soil and plant-associated and newly described type strains.</title>
        <authorList>
            <person name="Whitman W."/>
        </authorList>
    </citation>
    <scope>NUCLEOTIDE SEQUENCE [LARGE SCALE GENOMIC DNA]</scope>
    <source>
        <strain evidence="7 8">1131</strain>
    </source>
</reference>
<dbReference type="OrthoDB" id="9788795at2"/>
<evidence type="ECO:0000313" key="7">
    <source>
        <dbReference type="EMBL" id="POR47339.1"/>
    </source>
</evidence>
<evidence type="ECO:0000313" key="8">
    <source>
        <dbReference type="Proteomes" id="UP000236919"/>
    </source>
</evidence>
<evidence type="ECO:0000256" key="5">
    <source>
        <dbReference type="ARBA" id="ARBA00023136"/>
    </source>
</evidence>
<sequence>MNFKKLIIAAKLVVGAAFIGFILYKIDLKNITNTIYNANLSFFVLSIIYLSAAVVFNALRWVFISRGLSHGVEPRTAIIGYFEAMFFNQILPTGFGGDAIRIVRAYDSGIVAGWATIGVLIDRAFGLLAVGLVLLAALVNHSSQVATAPTFPLIAACAALIVGGAAGAAGLGMVLRAEALPGWTRPFVALLKAFADVFRSPKGLGYIFVTLIASSGLTVASFMACASSLGVQVGWWDCAIILQGMVLASLIPISIGGWGLREGAAIILFGALGIGPEAAAATSILFGLVLTVVGLIGAAVWMFSGYRRVDLAARLNSIKSTGKT</sequence>
<protein>
    <recommendedName>
        <fullName evidence="9">Lysylphosphatidylglycerol synthase-like protein</fullName>
    </recommendedName>
</protein>
<evidence type="ECO:0000256" key="1">
    <source>
        <dbReference type="ARBA" id="ARBA00004651"/>
    </source>
</evidence>
<keyword evidence="4 6" id="KW-1133">Transmembrane helix</keyword>
<keyword evidence="8" id="KW-1185">Reference proteome</keyword>
<feature type="transmembrane region" description="Helical" evidence="6">
    <location>
        <begin position="151"/>
        <end position="175"/>
    </location>
</feature>
<keyword evidence="5 6" id="KW-0472">Membrane</keyword>
<dbReference type="PANTHER" id="PTHR40277:SF1">
    <property type="entry name" value="BLL5419 PROTEIN"/>
    <property type="match status" value="1"/>
</dbReference>
<organism evidence="7 8">
    <name type="scientific">Bosea psychrotolerans</name>
    <dbReference type="NCBI Taxonomy" id="1871628"/>
    <lineage>
        <taxon>Bacteria</taxon>
        <taxon>Pseudomonadati</taxon>
        <taxon>Pseudomonadota</taxon>
        <taxon>Alphaproteobacteria</taxon>
        <taxon>Hyphomicrobiales</taxon>
        <taxon>Boseaceae</taxon>
        <taxon>Bosea</taxon>
    </lineage>
</organism>
<keyword evidence="2" id="KW-1003">Cell membrane</keyword>
<feature type="transmembrane region" description="Helical" evidence="6">
    <location>
        <begin position="111"/>
        <end position="139"/>
    </location>
</feature>
<proteinExistence type="predicted"/>
<comment type="subcellular location">
    <subcellularLocation>
        <location evidence="1">Cell membrane</location>
        <topology evidence="1">Multi-pass membrane protein</topology>
    </subcellularLocation>
</comment>
<dbReference type="PANTHER" id="PTHR40277">
    <property type="entry name" value="BLL5419 PROTEIN"/>
    <property type="match status" value="1"/>
</dbReference>
<gene>
    <name evidence="7" type="ORF">CYD53_11923</name>
</gene>
<evidence type="ECO:0000256" key="4">
    <source>
        <dbReference type="ARBA" id="ARBA00022989"/>
    </source>
</evidence>
<keyword evidence="3 6" id="KW-0812">Transmembrane</keyword>
<dbReference type="EMBL" id="PQFZ01000019">
    <property type="protein sequence ID" value="POR47339.1"/>
    <property type="molecule type" value="Genomic_DNA"/>
</dbReference>